<evidence type="ECO:0000256" key="2">
    <source>
        <dbReference type="PROSITE-ProRule" id="PRU00169"/>
    </source>
</evidence>
<organism evidence="7 8">
    <name type="scientific">Collinsella intestinalis DSM 13280</name>
    <dbReference type="NCBI Taxonomy" id="521003"/>
    <lineage>
        <taxon>Bacteria</taxon>
        <taxon>Bacillati</taxon>
        <taxon>Actinomycetota</taxon>
        <taxon>Coriobacteriia</taxon>
        <taxon>Coriobacteriales</taxon>
        <taxon>Coriobacteriaceae</taxon>
        <taxon>Collinsella</taxon>
    </lineage>
</organism>
<dbReference type="Proteomes" id="UP000003295">
    <property type="component" value="Unassembled WGS sequence"/>
</dbReference>
<evidence type="ECO:0000259" key="6">
    <source>
        <dbReference type="PROSITE" id="PS51755"/>
    </source>
</evidence>
<reference evidence="7 8" key="1">
    <citation type="submission" date="2009-04" db="EMBL/GenBank/DDBJ databases">
        <authorList>
            <person name="Weinstock G."/>
            <person name="Sodergren E."/>
            <person name="Clifton S."/>
            <person name="Fulton L."/>
            <person name="Fulton B."/>
            <person name="Courtney L."/>
            <person name="Fronick C."/>
            <person name="Harrison M."/>
            <person name="Strong C."/>
            <person name="Farmer C."/>
            <person name="Delahaunty K."/>
            <person name="Markovic C."/>
            <person name="Hall O."/>
            <person name="Minx P."/>
            <person name="Tomlinson C."/>
            <person name="Mitreva M."/>
            <person name="Nelson J."/>
            <person name="Hou S."/>
            <person name="Wollam A."/>
            <person name="Pepin K.H."/>
            <person name="Johnson M."/>
            <person name="Bhonagiri V."/>
            <person name="Nash W.E."/>
            <person name="Warren W."/>
            <person name="Chinwalla A."/>
            <person name="Mardis E.R."/>
            <person name="Wilson R.K."/>
        </authorList>
    </citation>
    <scope>NUCLEOTIDE SEQUENCE [LARGE SCALE GENOMIC DNA]</scope>
    <source>
        <strain evidence="7 8">DSM 13280</strain>
    </source>
</reference>
<proteinExistence type="predicted"/>
<gene>
    <name evidence="7" type="ORF">COLINT_02116</name>
</gene>
<sequence>MDAPEADADEETNMTANILVVEDDADINEIISTQLSRNGHTCTQAFSGTEALMRLDPNGGPLPYDLVICDLMLPGATGEQIIDSVRGIDSALPVIVISARTSTADRVELLKLGADDYLTKPFDLDELAARVEVQLRHRSKQRGPRTNKSRTPHEKASGTLVFRDWMLEPSSRTFLVAGSPLQLTRIEFNLLEAMMRQPRRAFSKQDLFEAAWGEPYAGDDSTVTVHISNIRAKLKPSGTDAYIKTVWGIGFRLDEDKR</sequence>
<keyword evidence="1 3" id="KW-0238">DNA-binding</keyword>
<dbReference type="PANTHER" id="PTHR48111:SF2">
    <property type="entry name" value="RESPONSE REGULATOR SAER"/>
    <property type="match status" value="1"/>
</dbReference>
<dbReference type="EMBL" id="ABXH02000003">
    <property type="protein sequence ID" value="EEP45069.1"/>
    <property type="molecule type" value="Genomic_DNA"/>
</dbReference>
<dbReference type="SMART" id="SM00448">
    <property type="entry name" value="REC"/>
    <property type="match status" value="1"/>
</dbReference>
<protein>
    <submittedName>
        <fullName evidence="7">Response regulator receiver domain protein</fullName>
    </submittedName>
</protein>
<dbReference type="Gene3D" id="1.10.10.10">
    <property type="entry name" value="Winged helix-like DNA-binding domain superfamily/Winged helix DNA-binding domain"/>
    <property type="match status" value="1"/>
</dbReference>
<feature type="compositionally biased region" description="Basic residues" evidence="4">
    <location>
        <begin position="136"/>
        <end position="150"/>
    </location>
</feature>
<evidence type="ECO:0000313" key="8">
    <source>
        <dbReference type="Proteomes" id="UP000003295"/>
    </source>
</evidence>
<evidence type="ECO:0000313" key="7">
    <source>
        <dbReference type="EMBL" id="EEP45069.1"/>
    </source>
</evidence>
<dbReference type="Gene3D" id="3.40.50.2300">
    <property type="match status" value="1"/>
</dbReference>
<dbReference type="STRING" id="521003.COLINT_02116"/>
<dbReference type="eggNOG" id="COG0745">
    <property type="taxonomic scope" value="Bacteria"/>
</dbReference>
<dbReference type="InterPro" id="IPR039420">
    <property type="entry name" value="WalR-like"/>
</dbReference>
<dbReference type="CDD" id="cd00383">
    <property type="entry name" value="trans_reg_C"/>
    <property type="match status" value="1"/>
</dbReference>
<feature type="DNA-binding region" description="OmpR/PhoB-type" evidence="3">
    <location>
        <begin position="157"/>
        <end position="255"/>
    </location>
</feature>
<dbReference type="SMART" id="SM00862">
    <property type="entry name" value="Trans_reg_C"/>
    <property type="match status" value="1"/>
</dbReference>
<dbReference type="InterPro" id="IPR001789">
    <property type="entry name" value="Sig_transdc_resp-reg_receiver"/>
</dbReference>
<feature type="region of interest" description="Disordered" evidence="4">
    <location>
        <begin position="135"/>
        <end position="154"/>
    </location>
</feature>
<keyword evidence="2" id="KW-0597">Phosphoprotein</keyword>
<feature type="modified residue" description="4-aspartylphosphate" evidence="2">
    <location>
        <position position="70"/>
    </location>
</feature>
<dbReference type="Pfam" id="PF00072">
    <property type="entry name" value="Response_reg"/>
    <property type="match status" value="1"/>
</dbReference>
<dbReference type="GO" id="GO:0005829">
    <property type="term" value="C:cytosol"/>
    <property type="evidence" value="ECO:0007669"/>
    <property type="project" value="TreeGrafter"/>
</dbReference>
<feature type="domain" description="Response regulatory" evidence="5">
    <location>
        <begin position="17"/>
        <end position="135"/>
    </location>
</feature>
<dbReference type="GO" id="GO:0006355">
    <property type="term" value="P:regulation of DNA-templated transcription"/>
    <property type="evidence" value="ECO:0007669"/>
    <property type="project" value="InterPro"/>
</dbReference>
<dbReference type="InterPro" id="IPR001867">
    <property type="entry name" value="OmpR/PhoB-type_DNA-bd"/>
</dbReference>
<comment type="caution">
    <text evidence="7">The sequence shown here is derived from an EMBL/GenBank/DDBJ whole genome shotgun (WGS) entry which is preliminary data.</text>
</comment>
<dbReference type="SUPFAM" id="SSF52172">
    <property type="entry name" value="CheY-like"/>
    <property type="match status" value="1"/>
</dbReference>
<feature type="domain" description="OmpR/PhoB-type" evidence="6">
    <location>
        <begin position="157"/>
        <end position="255"/>
    </location>
</feature>
<dbReference type="HOGENOM" id="CLU_000445_30_3_11"/>
<accession>C4F7V1</accession>
<dbReference type="InterPro" id="IPR016032">
    <property type="entry name" value="Sig_transdc_resp-reg_C-effctor"/>
</dbReference>
<dbReference type="PROSITE" id="PS51755">
    <property type="entry name" value="OMPR_PHOB"/>
    <property type="match status" value="1"/>
</dbReference>
<dbReference type="InterPro" id="IPR011006">
    <property type="entry name" value="CheY-like_superfamily"/>
</dbReference>
<dbReference type="PANTHER" id="PTHR48111">
    <property type="entry name" value="REGULATOR OF RPOS"/>
    <property type="match status" value="1"/>
</dbReference>
<dbReference type="AlphaFoldDB" id="C4F7V1"/>
<evidence type="ECO:0000259" key="5">
    <source>
        <dbReference type="PROSITE" id="PS50110"/>
    </source>
</evidence>
<dbReference type="Pfam" id="PF00486">
    <property type="entry name" value="Trans_reg_C"/>
    <property type="match status" value="1"/>
</dbReference>
<dbReference type="GO" id="GO:0032993">
    <property type="term" value="C:protein-DNA complex"/>
    <property type="evidence" value="ECO:0007669"/>
    <property type="project" value="TreeGrafter"/>
</dbReference>
<evidence type="ECO:0000256" key="1">
    <source>
        <dbReference type="ARBA" id="ARBA00023125"/>
    </source>
</evidence>
<dbReference type="SUPFAM" id="SSF46894">
    <property type="entry name" value="C-terminal effector domain of the bipartite response regulators"/>
    <property type="match status" value="1"/>
</dbReference>
<name>C4F7V1_9ACTN</name>
<dbReference type="InterPro" id="IPR036388">
    <property type="entry name" value="WH-like_DNA-bd_sf"/>
</dbReference>
<dbReference type="GO" id="GO:0000976">
    <property type="term" value="F:transcription cis-regulatory region binding"/>
    <property type="evidence" value="ECO:0007669"/>
    <property type="project" value="TreeGrafter"/>
</dbReference>
<dbReference type="PROSITE" id="PS50110">
    <property type="entry name" value="RESPONSE_REGULATORY"/>
    <property type="match status" value="1"/>
</dbReference>
<evidence type="ECO:0000256" key="3">
    <source>
        <dbReference type="PROSITE-ProRule" id="PRU01091"/>
    </source>
</evidence>
<evidence type="ECO:0000256" key="4">
    <source>
        <dbReference type="SAM" id="MobiDB-lite"/>
    </source>
</evidence>
<dbReference type="GO" id="GO:0000156">
    <property type="term" value="F:phosphorelay response regulator activity"/>
    <property type="evidence" value="ECO:0007669"/>
    <property type="project" value="TreeGrafter"/>
</dbReference>